<proteinExistence type="predicted"/>
<name>A0A5B6X3E8_9ROSI</name>
<dbReference type="Proteomes" id="UP000325315">
    <property type="component" value="Unassembled WGS sequence"/>
</dbReference>
<dbReference type="EMBL" id="SMMG02000001">
    <property type="protein sequence ID" value="KAA3488116.1"/>
    <property type="molecule type" value="Genomic_DNA"/>
</dbReference>
<organism evidence="1 2">
    <name type="scientific">Gossypium australe</name>
    <dbReference type="NCBI Taxonomy" id="47621"/>
    <lineage>
        <taxon>Eukaryota</taxon>
        <taxon>Viridiplantae</taxon>
        <taxon>Streptophyta</taxon>
        <taxon>Embryophyta</taxon>
        <taxon>Tracheophyta</taxon>
        <taxon>Spermatophyta</taxon>
        <taxon>Magnoliopsida</taxon>
        <taxon>eudicotyledons</taxon>
        <taxon>Gunneridae</taxon>
        <taxon>Pentapetalae</taxon>
        <taxon>rosids</taxon>
        <taxon>malvids</taxon>
        <taxon>Malvales</taxon>
        <taxon>Malvaceae</taxon>
        <taxon>Malvoideae</taxon>
        <taxon>Gossypium</taxon>
    </lineage>
</organism>
<sequence>MDDLDCTPEKKLKGDGSVVEYEAEFLRLSPYAQGMVASEYERCVRPKKKARSNGLVTVGPPVSSVTPTGLQSCSDYGRRHLGECWRRIEACLRCGSLEHCIRECPLRVDQVQALTLGPAQLQRVVQQPLRGRG</sequence>
<dbReference type="PANTHER" id="PTHR34482:SF36">
    <property type="entry name" value="RETROTRANSPOSON GAG DOMAIN-CONTAINING PROTEIN"/>
    <property type="match status" value="1"/>
</dbReference>
<accession>A0A5B6X3E8</accession>
<dbReference type="OrthoDB" id="2272416at2759"/>
<reference evidence="2" key="1">
    <citation type="journal article" date="2019" name="Plant Biotechnol. J.">
        <title>Genome sequencing of the Australian wild diploid species Gossypium australe highlights disease resistance and delayed gland morphogenesis.</title>
        <authorList>
            <person name="Cai Y."/>
            <person name="Cai X."/>
            <person name="Wang Q."/>
            <person name="Wang P."/>
            <person name="Zhang Y."/>
            <person name="Cai C."/>
            <person name="Xu Y."/>
            <person name="Wang K."/>
            <person name="Zhou Z."/>
            <person name="Wang C."/>
            <person name="Geng S."/>
            <person name="Li B."/>
            <person name="Dong Q."/>
            <person name="Hou Y."/>
            <person name="Wang H."/>
            <person name="Ai P."/>
            <person name="Liu Z."/>
            <person name="Yi F."/>
            <person name="Sun M."/>
            <person name="An G."/>
            <person name="Cheng J."/>
            <person name="Zhang Y."/>
            <person name="Shi Q."/>
            <person name="Xie Y."/>
            <person name="Shi X."/>
            <person name="Chang Y."/>
            <person name="Huang F."/>
            <person name="Chen Y."/>
            <person name="Hong S."/>
            <person name="Mi L."/>
            <person name="Sun Q."/>
            <person name="Zhang L."/>
            <person name="Zhou B."/>
            <person name="Peng R."/>
            <person name="Zhang X."/>
            <person name="Liu F."/>
        </authorList>
    </citation>
    <scope>NUCLEOTIDE SEQUENCE [LARGE SCALE GENOMIC DNA]</scope>
    <source>
        <strain evidence="2">cv. PA1801</strain>
    </source>
</reference>
<evidence type="ECO:0000313" key="2">
    <source>
        <dbReference type="Proteomes" id="UP000325315"/>
    </source>
</evidence>
<keyword evidence="2" id="KW-1185">Reference proteome</keyword>
<comment type="caution">
    <text evidence="1">The sequence shown here is derived from an EMBL/GenBank/DDBJ whole genome shotgun (WGS) entry which is preliminary data.</text>
</comment>
<evidence type="ECO:0000313" key="1">
    <source>
        <dbReference type="EMBL" id="KAA3488116.1"/>
    </source>
</evidence>
<gene>
    <name evidence="1" type="ORF">EPI10_031893</name>
</gene>
<dbReference type="PANTHER" id="PTHR34482">
    <property type="entry name" value="DNA DAMAGE-INDUCIBLE PROTEIN 1-LIKE"/>
    <property type="match status" value="1"/>
</dbReference>
<dbReference type="AlphaFoldDB" id="A0A5B6X3E8"/>
<protein>
    <submittedName>
        <fullName evidence="1">Pre-mrna-splicing factor slu7</fullName>
    </submittedName>
</protein>